<dbReference type="AlphaFoldDB" id="A0A512NMU9"/>
<dbReference type="PRINTS" id="PR00039">
    <property type="entry name" value="HTHLYSR"/>
</dbReference>
<dbReference type="SUPFAM" id="SSF53850">
    <property type="entry name" value="Periplasmic binding protein-like II"/>
    <property type="match status" value="1"/>
</dbReference>
<dbReference type="PANTHER" id="PTHR30293:SF0">
    <property type="entry name" value="NITROGEN ASSIMILATION REGULATORY PROTEIN NAC"/>
    <property type="match status" value="1"/>
</dbReference>
<dbReference type="PANTHER" id="PTHR30293">
    <property type="entry name" value="TRANSCRIPTIONAL REGULATORY PROTEIN NAC-RELATED"/>
    <property type="match status" value="1"/>
</dbReference>
<keyword evidence="3" id="KW-0238">DNA-binding</keyword>
<dbReference type="OrthoDB" id="8479357at2"/>
<dbReference type="InterPro" id="IPR005119">
    <property type="entry name" value="LysR_subst-bd"/>
</dbReference>
<dbReference type="GO" id="GO:0003700">
    <property type="term" value="F:DNA-binding transcription factor activity"/>
    <property type="evidence" value="ECO:0007669"/>
    <property type="project" value="InterPro"/>
</dbReference>
<evidence type="ECO:0000256" key="3">
    <source>
        <dbReference type="ARBA" id="ARBA00023125"/>
    </source>
</evidence>
<reference evidence="7 8" key="1">
    <citation type="submission" date="2019-07" db="EMBL/GenBank/DDBJ databases">
        <title>Whole genome shotgun sequence of Reyranella soli NBRC 108950.</title>
        <authorList>
            <person name="Hosoyama A."/>
            <person name="Uohara A."/>
            <person name="Ohji S."/>
            <person name="Ichikawa N."/>
        </authorList>
    </citation>
    <scope>NUCLEOTIDE SEQUENCE [LARGE SCALE GENOMIC DNA]</scope>
    <source>
        <strain evidence="7 8">NBRC 108950</strain>
    </source>
</reference>
<dbReference type="CDD" id="cd08433">
    <property type="entry name" value="PBP2_Nac"/>
    <property type="match status" value="1"/>
</dbReference>
<dbReference type="InterPro" id="IPR000847">
    <property type="entry name" value="LysR_HTH_N"/>
</dbReference>
<gene>
    <name evidence="7" type="ORF">RSO01_74370</name>
</gene>
<dbReference type="GO" id="GO:0003677">
    <property type="term" value="F:DNA binding"/>
    <property type="evidence" value="ECO:0007669"/>
    <property type="project" value="UniProtKB-KW"/>
</dbReference>
<feature type="domain" description="HTH lysR-type" evidence="6">
    <location>
        <begin position="1"/>
        <end position="58"/>
    </location>
</feature>
<keyword evidence="8" id="KW-1185">Reference proteome</keyword>
<organism evidence="7 8">
    <name type="scientific">Reyranella soli</name>
    <dbReference type="NCBI Taxonomy" id="1230389"/>
    <lineage>
        <taxon>Bacteria</taxon>
        <taxon>Pseudomonadati</taxon>
        <taxon>Pseudomonadota</taxon>
        <taxon>Alphaproteobacteria</taxon>
        <taxon>Hyphomicrobiales</taxon>
        <taxon>Reyranellaceae</taxon>
        <taxon>Reyranella</taxon>
    </lineage>
</organism>
<comment type="similarity">
    <text evidence="1">Belongs to the LysR transcriptional regulatory family.</text>
</comment>
<evidence type="ECO:0000313" key="8">
    <source>
        <dbReference type="Proteomes" id="UP000321058"/>
    </source>
</evidence>
<dbReference type="InterPro" id="IPR036390">
    <property type="entry name" value="WH_DNA-bd_sf"/>
</dbReference>
<dbReference type="InterPro" id="IPR036388">
    <property type="entry name" value="WH-like_DNA-bd_sf"/>
</dbReference>
<sequence length="308" mass="33498">MELSQLRTLIHVAELGSLSKAADRLHIAQPALSRQVRLLEEELGVRLFARHGRGMVLTEQGQEILKHATRVMTELEEMRAAASETGAPLRGQIAIGFPPTVADIVSVPLVASFGQAHPQAELRLVAGYTGNLIDWLHRGEIDVAVLYDPHAARSLRSQPLLLENLFLIGPPDAGFSSDRAVTFKQLDGKRMLLPSVRHGLRTIVEHCASEAGIALNVVVEADSYATQKDLVRHGHGWTILPLPPIHEDIAAGRLTAAPLVDPVPVRRLVLSYPADRPAPRLARFAGEAITGIVRDKVERGIWAGQLLG</sequence>
<dbReference type="FunFam" id="1.10.10.10:FF:000001">
    <property type="entry name" value="LysR family transcriptional regulator"/>
    <property type="match status" value="1"/>
</dbReference>
<dbReference type="Pfam" id="PF00126">
    <property type="entry name" value="HTH_1"/>
    <property type="match status" value="1"/>
</dbReference>
<dbReference type="Gene3D" id="3.40.190.10">
    <property type="entry name" value="Periplasmic binding protein-like II"/>
    <property type="match status" value="2"/>
</dbReference>
<dbReference type="Proteomes" id="UP000321058">
    <property type="component" value="Unassembled WGS sequence"/>
</dbReference>
<dbReference type="Gene3D" id="1.10.10.10">
    <property type="entry name" value="Winged helix-like DNA-binding domain superfamily/Winged helix DNA-binding domain"/>
    <property type="match status" value="1"/>
</dbReference>
<dbReference type="Pfam" id="PF03466">
    <property type="entry name" value="LysR_substrate"/>
    <property type="match status" value="1"/>
</dbReference>
<dbReference type="RefSeq" id="WP_147155620.1">
    <property type="nucleotide sequence ID" value="NZ_BKAJ01000156.1"/>
</dbReference>
<evidence type="ECO:0000256" key="1">
    <source>
        <dbReference type="ARBA" id="ARBA00009437"/>
    </source>
</evidence>
<name>A0A512NMU9_9HYPH</name>
<evidence type="ECO:0000256" key="5">
    <source>
        <dbReference type="ARBA" id="ARBA00023163"/>
    </source>
</evidence>
<dbReference type="SUPFAM" id="SSF46785">
    <property type="entry name" value="Winged helix' DNA-binding domain"/>
    <property type="match status" value="1"/>
</dbReference>
<evidence type="ECO:0000259" key="6">
    <source>
        <dbReference type="PROSITE" id="PS50931"/>
    </source>
</evidence>
<keyword evidence="5" id="KW-0804">Transcription</keyword>
<proteinExistence type="inferred from homology"/>
<comment type="caution">
    <text evidence="7">The sequence shown here is derived from an EMBL/GenBank/DDBJ whole genome shotgun (WGS) entry which is preliminary data.</text>
</comment>
<dbReference type="PROSITE" id="PS50931">
    <property type="entry name" value="HTH_LYSR"/>
    <property type="match status" value="1"/>
</dbReference>
<keyword evidence="4" id="KW-0010">Activator</keyword>
<evidence type="ECO:0000256" key="2">
    <source>
        <dbReference type="ARBA" id="ARBA00023015"/>
    </source>
</evidence>
<accession>A0A512NMU9</accession>
<protein>
    <submittedName>
        <fullName evidence="7">LysR family transcriptional regulator</fullName>
    </submittedName>
</protein>
<dbReference type="EMBL" id="BKAJ01000156">
    <property type="protein sequence ID" value="GEP60271.1"/>
    <property type="molecule type" value="Genomic_DNA"/>
</dbReference>
<evidence type="ECO:0000256" key="4">
    <source>
        <dbReference type="ARBA" id="ARBA00023159"/>
    </source>
</evidence>
<evidence type="ECO:0000313" key="7">
    <source>
        <dbReference type="EMBL" id="GEP60271.1"/>
    </source>
</evidence>
<dbReference type="GO" id="GO:2000142">
    <property type="term" value="P:regulation of DNA-templated transcription initiation"/>
    <property type="evidence" value="ECO:0007669"/>
    <property type="project" value="TreeGrafter"/>
</dbReference>
<keyword evidence="2" id="KW-0805">Transcription regulation</keyword>